<sequence>MLDRIVTTLALSAALALPAAAQELNVSHGYSNFGELKYGPDESFSYVNLDAPKGGEISLYALGNYDSFNNYTRNGNVAVGTAILYEDIFVSAADDPYGLYCYLCETIEYPDDLSFVLVNLRDDVTFSDGSPMTAEDVVFTVDLFLEQGLPEFRNAIDGYFKSITQTGPLQVRFEFEDDVQKRERMGLVGIWNPFSKAWFEETGARIDESTLVPFMGTGPYIVGEFDTGRSLTYTRNPNWWGTDHPYNQGRHNFDAIRYEYFGDSSAALQAFFAGEYTFRVESTSRDWATGYDVPPVERGDVVKKTLPDGSISTAQGFVFNLKKDKWSDPRVRDAVRMMFNFEWSNETLFYGLYSRPASFWGGSDLAAEGVPTPGELALLEPLVEEGLLAASILTEEAVMPPENDAASNTPDRRTRRAAIRLMNEAGYEAGADGMLRDANGNTLELVIIQFNPGFDRIVNPYVENLREIGIDARLERIDRAQYIERRRSGDWDLTNQSLGQGFEPSGGLRQWFGSETAEDSSRNLMALADPAVDRLIDAVVAAEDLATLRDRTRALDRVLRAYGFWVPQWGNSEHWVAYWDQYRHPEDIPPLALGVLDFWWFDAEAAAALEASGAL</sequence>
<evidence type="ECO:0000313" key="8">
    <source>
        <dbReference type="Proteomes" id="UP000245839"/>
    </source>
</evidence>
<evidence type="ECO:0000259" key="5">
    <source>
        <dbReference type="Pfam" id="PF00496"/>
    </source>
</evidence>
<dbReference type="Gene3D" id="3.10.105.10">
    <property type="entry name" value="Dipeptide-binding Protein, Domain 3"/>
    <property type="match status" value="1"/>
</dbReference>
<gene>
    <name evidence="6" type="ORF">BCF38_101789</name>
    <name evidence="7" type="ORF">SAMN05421539_101789</name>
</gene>
<dbReference type="Gene3D" id="3.40.190.10">
    <property type="entry name" value="Periplasmic binding protein-like II"/>
    <property type="match status" value="1"/>
</dbReference>
<dbReference type="RefSeq" id="WP_109562940.1">
    <property type="nucleotide sequence ID" value="NZ_QGDJ01000001.1"/>
</dbReference>
<dbReference type="CDD" id="cd08497">
    <property type="entry name" value="MbnE-like"/>
    <property type="match status" value="1"/>
</dbReference>
<evidence type="ECO:0000256" key="3">
    <source>
        <dbReference type="ARBA" id="ARBA00022729"/>
    </source>
</evidence>
<proteinExistence type="inferred from homology"/>
<evidence type="ECO:0000313" key="7">
    <source>
        <dbReference type="EMBL" id="SSA38656.1"/>
    </source>
</evidence>
<dbReference type="AlphaFoldDB" id="A0A2Y9A447"/>
<evidence type="ECO:0000313" key="9">
    <source>
        <dbReference type="Proteomes" id="UP000251571"/>
    </source>
</evidence>
<dbReference type="Pfam" id="PF00496">
    <property type="entry name" value="SBP_bac_5"/>
    <property type="match status" value="1"/>
</dbReference>
<accession>A0A2Y9A447</accession>
<dbReference type="Proteomes" id="UP000245839">
    <property type="component" value="Unassembled WGS sequence"/>
</dbReference>
<dbReference type="GO" id="GO:0043190">
    <property type="term" value="C:ATP-binding cassette (ABC) transporter complex"/>
    <property type="evidence" value="ECO:0007669"/>
    <property type="project" value="InterPro"/>
</dbReference>
<comment type="similarity">
    <text evidence="2">Belongs to the bacterial solute-binding protein 5 family.</text>
</comment>
<reference evidence="7 9" key="1">
    <citation type="submission" date="2016-10" db="EMBL/GenBank/DDBJ databases">
        <authorList>
            <person name="Cai Z."/>
        </authorList>
    </citation>
    <scope>NUCLEOTIDE SEQUENCE [LARGE SCALE GENOMIC DNA]</scope>
    <source>
        <strain evidence="7 9">DSM 25227</strain>
    </source>
</reference>
<evidence type="ECO:0000256" key="4">
    <source>
        <dbReference type="SAM" id="SignalP"/>
    </source>
</evidence>
<dbReference type="PIRSF" id="PIRSF002741">
    <property type="entry name" value="MppA"/>
    <property type="match status" value="1"/>
</dbReference>
<dbReference type="GO" id="GO:1904680">
    <property type="term" value="F:peptide transmembrane transporter activity"/>
    <property type="evidence" value="ECO:0007669"/>
    <property type="project" value="TreeGrafter"/>
</dbReference>
<dbReference type="EMBL" id="QGDJ01000001">
    <property type="protein sequence ID" value="PWJ22378.1"/>
    <property type="molecule type" value="Genomic_DNA"/>
</dbReference>
<dbReference type="PANTHER" id="PTHR30290:SF64">
    <property type="entry name" value="ABC TRANSPORTER PERIPLASMIC BINDING PROTEIN"/>
    <property type="match status" value="1"/>
</dbReference>
<feature type="signal peptide" evidence="4">
    <location>
        <begin position="1"/>
        <end position="21"/>
    </location>
</feature>
<dbReference type="EMBL" id="UETC01000001">
    <property type="protein sequence ID" value="SSA38656.1"/>
    <property type="molecule type" value="Genomic_DNA"/>
</dbReference>
<comment type="subcellular location">
    <subcellularLocation>
        <location evidence="1">Periplasm</location>
    </subcellularLocation>
</comment>
<dbReference type="PANTHER" id="PTHR30290">
    <property type="entry name" value="PERIPLASMIC BINDING COMPONENT OF ABC TRANSPORTER"/>
    <property type="match status" value="1"/>
</dbReference>
<reference evidence="6 8" key="2">
    <citation type="submission" date="2018-03" db="EMBL/GenBank/DDBJ databases">
        <title>Genomic Encyclopedia of Archaeal and Bacterial Type Strains, Phase II (KMG-II): from individual species to whole genera.</title>
        <authorList>
            <person name="Goeker M."/>
        </authorList>
    </citation>
    <scope>NUCLEOTIDE SEQUENCE [LARGE SCALE GENOMIC DNA]</scope>
    <source>
        <strain evidence="6 8">DSM 25227</strain>
    </source>
</reference>
<organism evidence="7 9">
    <name type="scientific">Jannaschia seohaensis</name>
    <dbReference type="NCBI Taxonomy" id="475081"/>
    <lineage>
        <taxon>Bacteria</taxon>
        <taxon>Pseudomonadati</taxon>
        <taxon>Pseudomonadota</taxon>
        <taxon>Alphaproteobacteria</taxon>
        <taxon>Rhodobacterales</taxon>
        <taxon>Roseobacteraceae</taxon>
        <taxon>Jannaschia</taxon>
    </lineage>
</organism>
<evidence type="ECO:0000313" key="6">
    <source>
        <dbReference type="EMBL" id="PWJ22378.1"/>
    </source>
</evidence>
<dbReference type="Proteomes" id="UP000251571">
    <property type="component" value="Unassembled WGS sequence"/>
</dbReference>
<dbReference type="GO" id="GO:0015833">
    <property type="term" value="P:peptide transport"/>
    <property type="evidence" value="ECO:0007669"/>
    <property type="project" value="TreeGrafter"/>
</dbReference>
<dbReference type="OrthoDB" id="9803988at2"/>
<keyword evidence="8" id="KW-1185">Reference proteome</keyword>
<evidence type="ECO:0000256" key="2">
    <source>
        <dbReference type="ARBA" id="ARBA00005695"/>
    </source>
</evidence>
<protein>
    <submittedName>
        <fullName evidence="7">Microcin C transport system substrate-binding protein</fullName>
    </submittedName>
</protein>
<name>A0A2Y9A447_9RHOB</name>
<dbReference type="InterPro" id="IPR039424">
    <property type="entry name" value="SBP_5"/>
</dbReference>
<dbReference type="GO" id="GO:0030288">
    <property type="term" value="C:outer membrane-bounded periplasmic space"/>
    <property type="evidence" value="ECO:0007669"/>
    <property type="project" value="TreeGrafter"/>
</dbReference>
<dbReference type="InterPro" id="IPR000914">
    <property type="entry name" value="SBP_5_dom"/>
</dbReference>
<dbReference type="InterPro" id="IPR030678">
    <property type="entry name" value="Peptide/Ni-bd"/>
</dbReference>
<dbReference type="SUPFAM" id="SSF53850">
    <property type="entry name" value="Periplasmic binding protein-like II"/>
    <property type="match status" value="1"/>
</dbReference>
<feature type="chain" id="PRO_5033775672" evidence="4">
    <location>
        <begin position="22"/>
        <end position="615"/>
    </location>
</feature>
<feature type="domain" description="Solute-binding protein family 5" evidence="5">
    <location>
        <begin position="110"/>
        <end position="515"/>
    </location>
</feature>
<keyword evidence="3 4" id="KW-0732">Signal</keyword>
<dbReference type="GO" id="GO:0042884">
    <property type="term" value="P:microcin transport"/>
    <property type="evidence" value="ECO:0007669"/>
    <property type="project" value="TreeGrafter"/>
</dbReference>
<evidence type="ECO:0000256" key="1">
    <source>
        <dbReference type="ARBA" id="ARBA00004418"/>
    </source>
</evidence>